<evidence type="ECO:0000256" key="2">
    <source>
        <dbReference type="ARBA" id="ARBA00022552"/>
    </source>
</evidence>
<dbReference type="GO" id="GO:0031167">
    <property type="term" value="P:rRNA methylation"/>
    <property type="evidence" value="ECO:0007669"/>
    <property type="project" value="TreeGrafter"/>
</dbReference>
<dbReference type="CDD" id="cd02440">
    <property type="entry name" value="AdoMet_MTases"/>
    <property type="match status" value="1"/>
</dbReference>
<keyword evidence="6 11" id="KW-0694">RNA-binding</keyword>
<evidence type="ECO:0000259" key="13">
    <source>
        <dbReference type="PROSITE" id="PS51686"/>
    </source>
</evidence>
<dbReference type="Gene3D" id="3.40.50.150">
    <property type="entry name" value="Vaccinia Virus protein VP39"/>
    <property type="match status" value="1"/>
</dbReference>
<evidence type="ECO:0000256" key="3">
    <source>
        <dbReference type="ARBA" id="ARBA00022603"/>
    </source>
</evidence>
<feature type="binding site" evidence="11">
    <location>
        <position position="379"/>
    </location>
    <ligand>
        <name>S-adenosyl-L-methionine</name>
        <dbReference type="ChEBI" id="CHEBI:59789"/>
    </ligand>
</feature>
<evidence type="ECO:0000256" key="5">
    <source>
        <dbReference type="ARBA" id="ARBA00022691"/>
    </source>
</evidence>
<dbReference type="InterPro" id="IPR023267">
    <property type="entry name" value="RCMT"/>
</dbReference>
<evidence type="ECO:0000256" key="7">
    <source>
        <dbReference type="ARBA" id="ARBA00022946"/>
    </source>
</evidence>
<evidence type="ECO:0000256" key="6">
    <source>
        <dbReference type="ARBA" id="ARBA00022884"/>
    </source>
</evidence>
<keyword evidence="8" id="KW-0496">Mitochondrion</keyword>
<comment type="subcellular location">
    <subcellularLocation>
        <location evidence="1">Mitochondrion</location>
    </subcellularLocation>
</comment>
<dbReference type="OrthoDB" id="8020218at2759"/>
<dbReference type="PROSITE" id="PS51686">
    <property type="entry name" value="SAM_MT_RSMB_NOP"/>
    <property type="match status" value="1"/>
</dbReference>
<dbReference type="Gene3D" id="6.20.240.40">
    <property type="match status" value="1"/>
</dbReference>
<gene>
    <name evidence="14" type="primary">Dgri\GH11175</name>
    <name evidence="14" type="ORF">Dgri_GH11175</name>
</gene>
<name>B4JDF1_DROGR</name>
<feature type="compositionally biased region" description="Basic and acidic residues" evidence="12">
    <location>
        <begin position="158"/>
        <end position="167"/>
    </location>
</feature>
<keyword evidence="2" id="KW-0698">rRNA processing</keyword>
<dbReference type="Proteomes" id="UP000001070">
    <property type="component" value="Unassembled WGS sequence"/>
</dbReference>
<dbReference type="FunFam" id="3.40.50.150:FF:000055">
    <property type="entry name" value="5-methylcytosine rRNA methyltransferase NSUN4"/>
    <property type="match status" value="1"/>
</dbReference>
<accession>B4JDF1</accession>
<dbReference type="EMBL" id="CH916368">
    <property type="protein sequence ID" value="EDW03321.1"/>
    <property type="molecule type" value="Genomic_DNA"/>
</dbReference>
<keyword evidence="3 11" id="KW-0489">Methyltransferase</keyword>
<evidence type="ECO:0000256" key="4">
    <source>
        <dbReference type="ARBA" id="ARBA00022679"/>
    </source>
</evidence>
<dbReference type="PhylomeDB" id="B4JDF1"/>
<dbReference type="GO" id="GO:0005762">
    <property type="term" value="C:mitochondrial large ribosomal subunit"/>
    <property type="evidence" value="ECO:0007669"/>
    <property type="project" value="TreeGrafter"/>
</dbReference>
<evidence type="ECO:0000313" key="14">
    <source>
        <dbReference type="EMBL" id="EDW03321.1"/>
    </source>
</evidence>
<evidence type="ECO:0000256" key="12">
    <source>
        <dbReference type="SAM" id="MobiDB-lite"/>
    </source>
</evidence>
<dbReference type="PRINTS" id="PR02008">
    <property type="entry name" value="RCMTFAMILY"/>
</dbReference>
<dbReference type="PANTHER" id="PTHR22808">
    <property type="entry name" value="NCL1 YEAST -RELATED NOL1/NOP2/FMU SUN DOMAIN-CONTAINING"/>
    <property type="match status" value="1"/>
</dbReference>
<feature type="region of interest" description="Disordered" evidence="12">
    <location>
        <begin position="141"/>
        <end position="176"/>
    </location>
</feature>
<sequence length="510" mass="58300">MLKIRNICMLQRRWKSGKRRWNVLQHKKNNCDRALDSFDDFYGSVYGGRWKNMRAALLTEHKYVAMVNNFGDTEQTCSMLEMDGAINIKSLIQLARERQESGEVGGGEGGELNLATRAHYDIDGKLDALVRKQEEREVAAIYPSSASEDGHVPPQQLKYDKETKKDELETETESTEFKQSLTRALEEDVQLDESRLVDPQFGTGGLYEYVPANRIKGMEDWVAESEHYKYYQTNVDFPLIIEPDATLQYPEHLAIYTYEMGNCADFKPPRQCLTGVLSHFLMDGASVLPPLFLQVQPGERVLDACAAPGGKSLLMLQTLHLDQLVCNDVQESRLNKLRHVMQEYLFDYKQRWAGKRLIFSHNDARNLDEYGSYDKILVDVPCTTDRHVLMHQDNNIFKPTRIKERLRIPELQAGILANCLRLLKPGGSLVYSTCSLSPVQNDGVVHMALQKVFTDHGITTRIKDLSQHTALLGDIYRFEQPKGLKYGQMVLPYLPANFGPMYFSKIMRDT</sequence>
<feature type="domain" description="SAM-dependent MTase RsmB/NOP-type" evidence="13">
    <location>
        <begin position="201"/>
        <end position="509"/>
    </location>
</feature>
<proteinExistence type="inferred from homology"/>
<dbReference type="InterPro" id="IPR029063">
    <property type="entry name" value="SAM-dependent_MTases_sf"/>
</dbReference>
<keyword evidence="7" id="KW-0809">Transit peptide</keyword>
<dbReference type="KEGG" id="dgr:6562876"/>
<dbReference type="AlphaFoldDB" id="B4JDF1"/>
<reference evidence="14 15" key="1">
    <citation type="journal article" date="2007" name="Nature">
        <title>Evolution of genes and genomes on the Drosophila phylogeny.</title>
        <authorList>
            <consortium name="Drosophila 12 Genomes Consortium"/>
            <person name="Clark A.G."/>
            <person name="Eisen M.B."/>
            <person name="Smith D.R."/>
            <person name="Bergman C.M."/>
            <person name="Oliver B."/>
            <person name="Markow T.A."/>
            <person name="Kaufman T.C."/>
            <person name="Kellis M."/>
            <person name="Gelbart W."/>
            <person name="Iyer V.N."/>
            <person name="Pollard D.A."/>
            <person name="Sackton T.B."/>
            <person name="Larracuente A.M."/>
            <person name="Singh N.D."/>
            <person name="Abad J.P."/>
            <person name="Abt D.N."/>
            <person name="Adryan B."/>
            <person name="Aguade M."/>
            <person name="Akashi H."/>
            <person name="Anderson W.W."/>
            <person name="Aquadro C.F."/>
            <person name="Ardell D.H."/>
            <person name="Arguello R."/>
            <person name="Artieri C.G."/>
            <person name="Barbash D.A."/>
            <person name="Barker D."/>
            <person name="Barsanti P."/>
            <person name="Batterham P."/>
            <person name="Batzoglou S."/>
            <person name="Begun D."/>
            <person name="Bhutkar A."/>
            <person name="Blanco E."/>
            <person name="Bosak S.A."/>
            <person name="Bradley R.K."/>
            <person name="Brand A.D."/>
            <person name="Brent M.R."/>
            <person name="Brooks A.N."/>
            <person name="Brown R.H."/>
            <person name="Butlin R.K."/>
            <person name="Caggese C."/>
            <person name="Calvi B.R."/>
            <person name="Bernardo de Carvalho A."/>
            <person name="Caspi A."/>
            <person name="Castrezana S."/>
            <person name="Celniker S.E."/>
            <person name="Chang J.L."/>
            <person name="Chapple C."/>
            <person name="Chatterji S."/>
            <person name="Chinwalla A."/>
            <person name="Civetta A."/>
            <person name="Clifton S.W."/>
            <person name="Comeron J.M."/>
            <person name="Costello J.C."/>
            <person name="Coyne J.A."/>
            <person name="Daub J."/>
            <person name="David R.G."/>
            <person name="Delcher A.L."/>
            <person name="Delehaunty K."/>
            <person name="Do C.B."/>
            <person name="Ebling H."/>
            <person name="Edwards K."/>
            <person name="Eickbush T."/>
            <person name="Evans J.D."/>
            <person name="Filipski A."/>
            <person name="Findeiss S."/>
            <person name="Freyhult E."/>
            <person name="Fulton L."/>
            <person name="Fulton R."/>
            <person name="Garcia A.C."/>
            <person name="Gardiner A."/>
            <person name="Garfield D.A."/>
            <person name="Garvin B.E."/>
            <person name="Gibson G."/>
            <person name="Gilbert D."/>
            <person name="Gnerre S."/>
            <person name="Godfrey J."/>
            <person name="Good R."/>
            <person name="Gotea V."/>
            <person name="Gravely B."/>
            <person name="Greenberg A.J."/>
            <person name="Griffiths-Jones S."/>
            <person name="Gross S."/>
            <person name="Guigo R."/>
            <person name="Gustafson E.A."/>
            <person name="Haerty W."/>
            <person name="Hahn M.W."/>
            <person name="Halligan D.L."/>
            <person name="Halpern A.L."/>
            <person name="Halter G.M."/>
            <person name="Han M.V."/>
            <person name="Heger A."/>
            <person name="Hillier L."/>
            <person name="Hinrichs A.S."/>
            <person name="Holmes I."/>
            <person name="Hoskins R.A."/>
            <person name="Hubisz M.J."/>
            <person name="Hultmark D."/>
            <person name="Huntley M.A."/>
            <person name="Jaffe D.B."/>
            <person name="Jagadeeshan S."/>
            <person name="Jeck W.R."/>
            <person name="Johnson J."/>
            <person name="Jones C.D."/>
            <person name="Jordan W.C."/>
            <person name="Karpen G.H."/>
            <person name="Kataoka E."/>
            <person name="Keightley P.D."/>
            <person name="Kheradpour P."/>
            <person name="Kirkness E.F."/>
            <person name="Koerich L.B."/>
            <person name="Kristiansen K."/>
            <person name="Kudrna D."/>
            <person name="Kulathinal R.J."/>
            <person name="Kumar S."/>
            <person name="Kwok R."/>
            <person name="Lander E."/>
            <person name="Langley C.H."/>
            <person name="Lapoint R."/>
            <person name="Lazzaro B.P."/>
            <person name="Lee S.J."/>
            <person name="Levesque L."/>
            <person name="Li R."/>
            <person name="Lin C.F."/>
            <person name="Lin M.F."/>
            <person name="Lindblad-Toh K."/>
            <person name="Llopart A."/>
            <person name="Long M."/>
            <person name="Low L."/>
            <person name="Lozovsky E."/>
            <person name="Lu J."/>
            <person name="Luo M."/>
            <person name="Machado C.A."/>
            <person name="Makalowski W."/>
            <person name="Marzo M."/>
            <person name="Matsuda M."/>
            <person name="Matzkin L."/>
            <person name="McAllister B."/>
            <person name="McBride C.S."/>
            <person name="McKernan B."/>
            <person name="McKernan K."/>
            <person name="Mendez-Lago M."/>
            <person name="Minx P."/>
            <person name="Mollenhauer M.U."/>
            <person name="Montooth K."/>
            <person name="Mount S.M."/>
            <person name="Mu X."/>
            <person name="Myers E."/>
            <person name="Negre B."/>
            <person name="Newfeld S."/>
            <person name="Nielsen R."/>
            <person name="Noor M.A."/>
            <person name="O'Grady P."/>
            <person name="Pachter L."/>
            <person name="Papaceit M."/>
            <person name="Parisi M.J."/>
            <person name="Parisi M."/>
            <person name="Parts L."/>
            <person name="Pedersen J.S."/>
            <person name="Pesole G."/>
            <person name="Phillippy A.M."/>
            <person name="Ponting C.P."/>
            <person name="Pop M."/>
            <person name="Porcelli D."/>
            <person name="Powell J.R."/>
            <person name="Prohaska S."/>
            <person name="Pruitt K."/>
            <person name="Puig M."/>
            <person name="Quesneville H."/>
            <person name="Ram K.R."/>
            <person name="Rand D."/>
            <person name="Rasmussen M.D."/>
            <person name="Reed L.K."/>
            <person name="Reenan R."/>
            <person name="Reily A."/>
            <person name="Remington K.A."/>
            <person name="Rieger T.T."/>
            <person name="Ritchie M.G."/>
            <person name="Robin C."/>
            <person name="Rogers Y.H."/>
            <person name="Rohde C."/>
            <person name="Rozas J."/>
            <person name="Rubenfield M.J."/>
            <person name="Ruiz A."/>
            <person name="Russo S."/>
            <person name="Salzberg S.L."/>
            <person name="Sanchez-Gracia A."/>
            <person name="Saranga D.J."/>
            <person name="Sato H."/>
            <person name="Schaeffer S.W."/>
            <person name="Schatz M.C."/>
            <person name="Schlenke T."/>
            <person name="Schwartz R."/>
            <person name="Segarra C."/>
            <person name="Singh R.S."/>
            <person name="Sirot L."/>
            <person name="Sirota M."/>
            <person name="Sisneros N.B."/>
            <person name="Smith C.D."/>
            <person name="Smith T.F."/>
            <person name="Spieth J."/>
            <person name="Stage D.E."/>
            <person name="Stark A."/>
            <person name="Stephan W."/>
            <person name="Strausberg R.L."/>
            <person name="Strempel S."/>
            <person name="Sturgill D."/>
            <person name="Sutton G."/>
            <person name="Sutton G.G."/>
            <person name="Tao W."/>
            <person name="Teichmann S."/>
            <person name="Tobari Y.N."/>
            <person name="Tomimura Y."/>
            <person name="Tsolas J.M."/>
            <person name="Valente V.L."/>
            <person name="Venter E."/>
            <person name="Venter J.C."/>
            <person name="Vicario S."/>
            <person name="Vieira F.G."/>
            <person name="Vilella A.J."/>
            <person name="Villasante A."/>
            <person name="Walenz B."/>
            <person name="Wang J."/>
            <person name="Wasserman M."/>
            <person name="Watts T."/>
            <person name="Wilson D."/>
            <person name="Wilson R.K."/>
            <person name="Wing R.A."/>
            <person name="Wolfner M.F."/>
            <person name="Wong A."/>
            <person name="Wong G.K."/>
            <person name="Wu C.I."/>
            <person name="Wu G."/>
            <person name="Yamamoto D."/>
            <person name="Yang H.P."/>
            <person name="Yang S.P."/>
            <person name="Yorke J.A."/>
            <person name="Yoshida K."/>
            <person name="Zdobnov E."/>
            <person name="Zhang P."/>
            <person name="Zhang Y."/>
            <person name="Zimin A.V."/>
            <person name="Baldwin J."/>
            <person name="Abdouelleil A."/>
            <person name="Abdulkadir J."/>
            <person name="Abebe A."/>
            <person name="Abera B."/>
            <person name="Abreu J."/>
            <person name="Acer S.C."/>
            <person name="Aftuck L."/>
            <person name="Alexander A."/>
            <person name="An P."/>
            <person name="Anderson E."/>
            <person name="Anderson S."/>
            <person name="Arachi H."/>
            <person name="Azer M."/>
            <person name="Bachantsang P."/>
            <person name="Barry A."/>
            <person name="Bayul T."/>
            <person name="Berlin A."/>
            <person name="Bessette D."/>
            <person name="Bloom T."/>
            <person name="Blye J."/>
            <person name="Boguslavskiy L."/>
            <person name="Bonnet C."/>
            <person name="Boukhgalter B."/>
            <person name="Bourzgui I."/>
            <person name="Brown A."/>
            <person name="Cahill P."/>
            <person name="Channer S."/>
            <person name="Cheshatsang Y."/>
            <person name="Chuda L."/>
            <person name="Citroen M."/>
            <person name="Collymore A."/>
            <person name="Cooke P."/>
            <person name="Costello M."/>
            <person name="D'Aco K."/>
            <person name="Daza R."/>
            <person name="De Haan G."/>
            <person name="DeGray S."/>
            <person name="DeMaso C."/>
            <person name="Dhargay N."/>
            <person name="Dooley K."/>
            <person name="Dooley E."/>
            <person name="Doricent M."/>
            <person name="Dorje P."/>
            <person name="Dorjee K."/>
            <person name="Dupes A."/>
            <person name="Elong R."/>
            <person name="Falk J."/>
            <person name="Farina A."/>
            <person name="Faro S."/>
            <person name="Ferguson D."/>
            <person name="Fisher S."/>
            <person name="Foley C.D."/>
            <person name="Franke A."/>
            <person name="Friedrich D."/>
            <person name="Gadbois L."/>
            <person name="Gearin G."/>
            <person name="Gearin C.R."/>
            <person name="Giannoukos G."/>
            <person name="Goode T."/>
            <person name="Graham J."/>
            <person name="Grandbois E."/>
            <person name="Grewal S."/>
            <person name="Gyaltsen K."/>
            <person name="Hafez N."/>
            <person name="Hagos B."/>
            <person name="Hall J."/>
            <person name="Henson C."/>
            <person name="Hollinger A."/>
            <person name="Honan T."/>
            <person name="Huard M.D."/>
            <person name="Hughes L."/>
            <person name="Hurhula B."/>
            <person name="Husby M.E."/>
            <person name="Kamat A."/>
            <person name="Kanga B."/>
            <person name="Kashin S."/>
            <person name="Khazanovich D."/>
            <person name="Kisner P."/>
            <person name="Lance K."/>
            <person name="Lara M."/>
            <person name="Lee W."/>
            <person name="Lennon N."/>
            <person name="Letendre F."/>
            <person name="LeVine R."/>
            <person name="Lipovsky A."/>
            <person name="Liu X."/>
            <person name="Liu J."/>
            <person name="Liu S."/>
            <person name="Lokyitsang T."/>
            <person name="Lokyitsang Y."/>
            <person name="Lubonja R."/>
            <person name="Lui A."/>
            <person name="MacDonald P."/>
            <person name="Magnisalis V."/>
            <person name="Maru K."/>
            <person name="Matthews C."/>
            <person name="McCusker W."/>
            <person name="McDonough S."/>
            <person name="Mehta T."/>
            <person name="Meldrim J."/>
            <person name="Meneus L."/>
            <person name="Mihai O."/>
            <person name="Mihalev A."/>
            <person name="Mihova T."/>
            <person name="Mittelman R."/>
            <person name="Mlenga V."/>
            <person name="Montmayeur A."/>
            <person name="Mulrain L."/>
            <person name="Navidi A."/>
            <person name="Naylor J."/>
            <person name="Negash T."/>
            <person name="Nguyen T."/>
            <person name="Nguyen N."/>
            <person name="Nicol R."/>
            <person name="Norbu C."/>
            <person name="Norbu N."/>
            <person name="Novod N."/>
            <person name="O'Neill B."/>
            <person name="Osman S."/>
            <person name="Markiewicz E."/>
            <person name="Oyono O.L."/>
            <person name="Patti C."/>
            <person name="Phunkhang P."/>
            <person name="Pierre F."/>
            <person name="Priest M."/>
            <person name="Raghuraman S."/>
            <person name="Rege F."/>
            <person name="Reyes R."/>
            <person name="Rise C."/>
            <person name="Rogov P."/>
            <person name="Ross K."/>
            <person name="Ryan E."/>
            <person name="Settipalli S."/>
            <person name="Shea T."/>
            <person name="Sherpa N."/>
            <person name="Shi L."/>
            <person name="Shih D."/>
            <person name="Sparrow T."/>
            <person name="Spaulding J."/>
            <person name="Stalker J."/>
            <person name="Stange-Thomann N."/>
            <person name="Stavropoulos S."/>
            <person name="Stone C."/>
            <person name="Strader C."/>
            <person name="Tesfaye S."/>
            <person name="Thomson T."/>
            <person name="Thoulutsang Y."/>
            <person name="Thoulutsang D."/>
            <person name="Topham K."/>
            <person name="Topping I."/>
            <person name="Tsamla T."/>
            <person name="Vassiliev H."/>
            <person name="Vo A."/>
            <person name="Wangchuk T."/>
            <person name="Wangdi T."/>
            <person name="Weiand M."/>
            <person name="Wilkinson J."/>
            <person name="Wilson A."/>
            <person name="Yadav S."/>
            <person name="Young G."/>
            <person name="Yu Q."/>
            <person name="Zembek L."/>
            <person name="Zhong D."/>
            <person name="Zimmer A."/>
            <person name="Zwirko Z."/>
            <person name="Jaffe D.B."/>
            <person name="Alvarez P."/>
            <person name="Brockman W."/>
            <person name="Butler J."/>
            <person name="Chin C."/>
            <person name="Gnerre S."/>
            <person name="Grabherr M."/>
            <person name="Kleber M."/>
            <person name="Mauceli E."/>
            <person name="MacCallum I."/>
        </authorList>
    </citation>
    <scope>NUCLEOTIDE SEQUENCE [LARGE SCALE GENOMIC DNA]</scope>
    <source>
        <strain evidence="15">Tucson 15287-2541.00</strain>
    </source>
</reference>
<feature type="binding site" evidence="11">
    <location>
        <begin position="305"/>
        <end position="311"/>
    </location>
    <ligand>
        <name>S-adenosyl-L-methionine</name>
        <dbReference type="ChEBI" id="CHEBI:59789"/>
    </ligand>
</feature>
<dbReference type="GO" id="GO:0008173">
    <property type="term" value="F:RNA methyltransferase activity"/>
    <property type="evidence" value="ECO:0007669"/>
    <property type="project" value="InterPro"/>
</dbReference>
<keyword evidence="4 11" id="KW-0808">Transferase</keyword>
<dbReference type="InParanoid" id="B4JDF1"/>
<evidence type="ECO:0000313" key="15">
    <source>
        <dbReference type="Proteomes" id="UP000001070"/>
    </source>
</evidence>
<comment type="similarity">
    <text evidence="11">Belongs to the class I-like SAM-binding methyltransferase superfamily. RsmB/NOP family.</text>
</comment>
<evidence type="ECO:0000256" key="8">
    <source>
        <dbReference type="ARBA" id="ARBA00023128"/>
    </source>
</evidence>
<comment type="catalytic activity">
    <reaction evidence="10">
        <text>a cytidine in rRNA + S-adenosyl-L-methionine = a 5-methylcytidine in rRNA + S-adenosyl-L-homocysteine + H(+)</text>
        <dbReference type="Rhea" id="RHEA:61484"/>
        <dbReference type="Rhea" id="RHEA-COMP:15836"/>
        <dbReference type="Rhea" id="RHEA-COMP:15837"/>
        <dbReference type="ChEBI" id="CHEBI:15378"/>
        <dbReference type="ChEBI" id="CHEBI:57856"/>
        <dbReference type="ChEBI" id="CHEBI:59789"/>
        <dbReference type="ChEBI" id="CHEBI:74483"/>
        <dbReference type="ChEBI" id="CHEBI:82748"/>
    </reaction>
</comment>
<evidence type="ECO:0000256" key="9">
    <source>
        <dbReference type="ARBA" id="ARBA00042050"/>
    </source>
</evidence>
<dbReference type="eggNOG" id="KOG2198">
    <property type="taxonomic scope" value="Eukaryota"/>
</dbReference>
<dbReference type="InterPro" id="IPR049560">
    <property type="entry name" value="MeTrfase_RsmB-F_NOP2_cat"/>
</dbReference>
<feature type="active site" description="Nucleophile" evidence="11">
    <location>
        <position position="434"/>
    </location>
</feature>
<feature type="binding site" evidence="11">
    <location>
        <position position="363"/>
    </location>
    <ligand>
        <name>S-adenosyl-L-methionine</name>
        <dbReference type="ChEBI" id="CHEBI:59789"/>
    </ligand>
</feature>
<feature type="binding site" evidence="11">
    <location>
        <position position="328"/>
    </location>
    <ligand>
        <name>S-adenosyl-L-methionine</name>
        <dbReference type="ChEBI" id="CHEBI:59789"/>
    </ligand>
</feature>
<keyword evidence="5 11" id="KW-0949">S-adenosyl-L-methionine</keyword>
<dbReference type="OMA" id="MVNNFGD"/>
<evidence type="ECO:0000256" key="11">
    <source>
        <dbReference type="PROSITE-ProRule" id="PRU01023"/>
    </source>
</evidence>
<evidence type="ECO:0000256" key="1">
    <source>
        <dbReference type="ARBA" id="ARBA00004173"/>
    </source>
</evidence>
<evidence type="ECO:0000256" key="10">
    <source>
        <dbReference type="ARBA" id="ARBA00049302"/>
    </source>
</evidence>
<dbReference type="SUPFAM" id="SSF53335">
    <property type="entry name" value="S-adenosyl-L-methionine-dependent methyltransferases"/>
    <property type="match status" value="1"/>
</dbReference>
<dbReference type="GO" id="GO:0003723">
    <property type="term" value="F:RNA binding"/>
    <property type="evidence" value="ECO:0007669"/>
    <property type="project" value="UniProtKB-UniRule"/>
</dbReference>
<keyword evidence="15" id="KW-1185">Reference proteome</keyword>
<dbReference type="HOGENOM" id="CLU_041061_2_0_1"/>
<dbReference type="Pfam" id="PF01189">
    <property type="entry name" value="Methyltr_RsmB-F"/>
    <property type="match status" value="1"/>
</dbReference>
<dbReference type="STRING" id="7222.B4JDF1"/>
<protein>
    <recommendedName>
        <fullName evidence="9">NOL1/NOP2/Sun domain family member 4</fullName>
    </recommendedName>
</protein>
<dbReference type="FunCoup" id="B4JDF1">
    <property type="interactions" value="369"/>
</dbReference>
<dbReference type="InterPro" id="IPR001678">
    <property type="entry name" value="MeTrfase_RsmB-F_NOP2_dom"/>
</dbReference>
<dbReference type="PANTHER" id="PTHR22808:SF3">
    <property type="entry name" value="5-METHYLCYTOSINE RRNA METHYLTRANSFERASE NSUN4"/>
    <property type="match status" value="1"/>
</dbReference>
<organism evidence="15">
    <name type="scientific">Drosophila grimshawi</name>
    <name type="common">Hawaiian fruit fly</name>
    <name type="synonym">Idiomyia grimshawi</name>
    <dbReference type="NCBI Taxonomy" id="7222"/>
    <lineage>
        <taxon>Eukaryota</taxon>
        <taxon>Metazoa</taxon>
        <taxon>Ecdysozoa</taxon>
        <taxon>Arthropoda</taxon>
        <taxon>Hexapoda</taxon>
        <taxon>Insecta</taxon>
        <taxon>Pterygota</taxon>
        <taxon>Neoptera</taxon>
        <taxon>Endopterygota</taxon>
        <taxon>Diptera</taxon>
        <taxon>Brachycera</taxon>
        <taxon>Muscomorpha</taxon>
        <taxon>Ephydroidea</taxon>
        <taxon>Drosophilidae</taxon>
        <taxon>Drosophila</taxon>
        <taxon>Hawaiian Drosophila</taxon>
    </lineage>
</organism>